<evidence type="ECO:0000256" key="1">
    <source>
        <dbReference type="ARBA" id="ARBA00004613"/>
    </source>
</evidence>
<evidence type="ECO:0000256" key="3">
    <source>
        <dbReference type="ARBA" id="ARBA00022525"/>
    </source>
</evidence>
<reference evidence="7" key="1">
    <citation type="submission" date="2017-09" db="EMBL/GenBank/DDBJ databases">
        <authorList>
            <person name="Varghese N."/>
            <person name="Submissions S."/>
        </authorList>
    </citation>
    <scope>NUCLEOTIDE SEQUENCE [LARGE SCALE GENOMIC DNA]</scope>
    <source>
        <strain evidence="7">JKS000234</strain>
    </source>
</reference>
<protein>
    <submittedName>
        <fullName evidence="6">Type VI secretion system secreted protein VgrG</fullName>
    </submittedName>
</protein>
<evidence type="ECO:0000313" key="7">
    <source>
        <dbReference type="Proteomes" id="UP000219271"/>
    </source>
</evidence>
<dbReference type="InterPro" id="IPR054030">
    <property type="entry name" value="Gp5_Vgr_C"/>
</dbReference>
<evidence type="ECO:0000313" key="6">
    <source>
        <dbReference type="EMBL" id="SOD59672.1"/>
    </source>
</evidence>
<dbReference type="Pfam" id="PF05954">
    <property type="entry name" value="Phage_GPD"/>
    <property type="match status" value="1"/>
</dbReference>
<organism evidence="6 7">
    <name type="scientific">Candidatus Pantoea floridensis</name>
    <dbReference type="NCBI Taxonomy" id="1938870"/>
    <lineage>
        <taxon>Bacteria</taxon>
        <taxon>Pseudomonadati</taxon>
        <taxon>Pseudomonadota</taxon>
        <taxon>Gammaproteobacteria</taxon>
        <taxon>Enterobacterales</taxon>
        <taxon>Erwiniaceae</taxon>
        <taxon>Pantoea</taxon>
    </lineage>
</organism>
<dbReference type="InterPro" id="IPR006531">
    <property type="entry name" value="Gp5/Vgr_OB"/>
</dbReference>
<dbReference type="InterPro" id="IPR017847">
    <property type="entry name" value="T6SS_RhsGE_Vgr_subset"/>
</dbReference>
<keyword evidence="3" id="KW-0964">Secreted</keyword>
<evidence type="ECO:0000259" key="5">
    <source>
        <dbReference type="Pfam" id="PF22178"/>
    </source>
</evidence>
<dbReference type="NCBIfam" id="TIGR01646">
    <property type="entry name" value="vgr_GE"/>
    <property type="match status" value="1"/>
</dbReference>
<feature type="domain" description="Gp5/Type VI secretion system Vgr C-terminal trimerisation" evidence="5">
    <location>
        <begin position="465"/>
        <end position="540"/>
    </location>
</feature>
<dbReference type="InterPro" id="IPR050708">
    <property type="entry name" value="T6SS_VgrG/RHS"/>
</dbReference>
<dbReference type="EMBL" id="OCMY01000002">
    <property type="protein sequence ID" value="SOD59672.1"/>
    <property type="molecule type" value="Genomic_DNA"/>
</dbReference>
<gene>
    <name evidence="6" type="ORF">SAMN06273570_4374</name>
</gene>
<dbReference type="Pfam" id="PF22178">
    <property type="entry name" value="Gp5_trimer_C"/>
    <property type="match status" value="1"/>
</dbReference>
<dbReference type="Gene3D" id="3.55.50.10">
    <property type="entry name" value="Baseplate protein-like domains"/>
    <property type="match status" value="1"/>
</dbReference>
<dbReference type="Gene3D" id="2.30.110.50">
    <property type="match status" value="1"/>
</dbReference>
<dbReference type="InterPro" id="IPR006533">
    <property type="entry name" value="T6SS_Vgr_RhsGE"/>
</dbReference>
<dbReference type="Proteomes" id="UP000219271">
    <property type="component" value="Unassembled WGS sequence"/>
</dbReference>
<dbReference type="Gene3D" id="2.40.50.230">
    <property type="entry name" value="Gp5 N-terminal domain"/>
    <property type="match status" value="1"/>
</dbReference>
<dbReference type="NCBIfam" id="TIGR03361">
    <property type="entry name" value="VI_Rhs_Vgr"/>
    <property type="match status" value="1"/>
</dbReference>
<dbReference type="SUPFAM" id="SSF69349">
    <property type="entry name" value="Phage fibre proteins"/>
    <property type="match status" value="1"/>
</dbReference>
<dbReference type="RefSeq" id="WP_097097846.1">
    <property type="nucleotide sequence ID" value="NZ_OCMY01000002.1"/>
</dbReference>
<dbReference type="PANTHER" id="PTHR32305:SF15">
    <property type="entry name" value="PROTEIN RHSA-RELATED"/>
    <property type="match status" value="1"/>
</dbReference>
<evidence type="ECO:0000256" key="2">
    <source>
        <dbReference type="ARBA" id="ARBA00005558"/>
    </source>
</evidence>
<evidence type="ECO:0000259" key="4">
    <source>
        <dbReference type="Pfam" id="PF04717"/>
    </source>
</evidence>
<dbReference type="Pfam" id="PF04717">
    <property type="entry name" value="Phage_base_V"/>
    <property type="match status" value="1"/>
</dbReference>
<dbReference type="GO" id="GO:0005576">
    <property type="term" value="C:extracellular region"/>
    <property type="evidence" value="ECO:0007669"/>
    <property type="project" value="UniProtKB-SubCell"/>
</dbReference>
<dbReference type="PANTHER" id="PTHR32305">
    <property type="match status" value="1"/>
</dbReference>
<comment type="subcellular location">
    <subcellularLocation>
        <location evidence="1">Secreted</location>
    </subcellularLocation>
</comment>
<dbReference type="Gene3D" id="4.10.220.110">
    <property type="match status" value="1"/>
</dbReference>
<dbReference type="SUPFAM" id="SSF69255">
    <property type="entry name" value="gp5 N-terminal domain-like"/>
    <property type="match status" value="1"/>
</dbReference>
<name>A0A286DLU6_9GAMM</name>
<feature type="domain" description="Gp5/Type VI secretion system Vgr protein OB-fold" evidence="4">
    <location>
        <begin position="380"/>
        <end position="448"/>
    </location>
</feature>
<keyword evidence="7" id="KW-1185">Reference proteome</keyword>
<dbReference type="InterPro" id="IPR037026">
    <property type="entry name" value="Vgr_OB-fold_dom_sf"/>
</dbReference>
<sequence>MPLIQLVSEELPAHRAFPLSFQTQEELSRTPLFQLEIASAEPDLDYSELLGKQLTVLIEQKQDLPRPFHLYIVGGEDAGQQGTKSVYRLTLSCWLWFLQQNRNCKIFQNKNVPTIIEEVFARYGVARYRLDLSESYPGREYCVQFAESDFNFISRLMEDEGIIWFFAQEDEQHTLVITDNQTFQPLSLTYDQLLYSPDGEEQRAIREGIQRIQRARQVHSSDVVLRDYDYLNPRNNLQTHATNSSESLPDTPLEWYDYASGYSDRTRGETIARLRLQQFSAQGQMLSGESNATGLKVGHAFSLSLHPDQNRNRRFKLISCAYRYIQDGPDSSAQGRNVTCRFTAINDDVTWRPARITPKPQLPGIQSATVVGAPESEVHTDSYGRIRVHFHWDRYKTSEEDSSCWIRVVQAWAGKGWGVIAMPRVGQEVLVSYIDGDLDRPLVSGIVYNGDNPPPYRLPEQINYTGLVSRSLKQGQPQHASQITFDDKRGNERLMLHAERDMQTSSGRNDIRDVGNDAYERINRTKIEDYQDHIVNRDNYFSTTKTQVMETDTSFTSTKTSVTSTEDETATKGTSTTFTAKSSSVTGISHSTTGISTSRTGISTSMVGISTGMTGISTSMTGVSTSMTGVSTGMTGVSTSFTGIGTSFTGVSTGFTGVDTSFTGVATSTTGVSTSTTGVSTSMVGSSNSTTGLSISNTSAAYSQVGVDLKTAGMQSKN</sequence>
<comment type="similarity">
    <text evidence="2">Belongs to the VgrG protein family.</text>
</comment>
<accession>A0A286DLU6</accession>
<dbReference type="AlphaFoldDB" id="A0A286DLU6"/>
<dbReference type="OrthoDB" id="6710627at2"/>
<dbReference type="SUPFAM" id="SSF69279">
    <property type="entry name" value="Phage tail proteins"/>
    <property type="match status" value="2"/>
</dbReference>
<proteinExistence type="inferred from homology"/>